<sequence length="394" mass="44962">MKKIVFLALSVMLVTTACAPDFSKEEEVVQKTDDNKQKAVISKYSISDDTYQSVLPFKESKSRGLTVSNLNTRLDVKEFESGLTRLSKDEFSTDDYYYQEGQYLDEDTISSWLRRKWTENQYKDVLKDYDKEERDKVKNVGLNPINTGEGTAAEQSEKSPIYLAHILEQDYLVKDGDELKLGGVSIGLAMNSVYYYTQEKGYPREKKISREKLQEEGEKMAAEIVQRMRKIKGLENVPITVGLFEQEEKSSLVPGSYFAKATAKKGSSELGSWDKVDEGYYLFPSNAVAADERSDSDMFGNFKAEIQDYFPNYTNIIGRGFYQNGELQEMTIDIPIQFFGEQEITGFTQYIAGLVMEHFPSYLKVNVNISTVQGPEALISREPDEKKPFVHIYK</sequence>
<reference evidence="2 3" key="1">
    <citation type="submission" date="2016-10" db="EMBL/GenBank/DDBJ databases">
        <authorList>
            <person name="Varghese N."/>
            <person name="Submissions S."/>
        </authorList>
    </citation>
    <scope>NUCLEOTIDE SEQUENCE [LARGE SCALE GENOMIC DNA]</scope>
    <source>
        <strain evidence="2 3">DSM 13796</strain>
    </source>
</reference>
<dbReference type="Gene3D" id="3.10.570.10">
    <property type="entry name" value="sex pheromone staph- cam373 precursor domain"/>
    <property type="match status" value="1"/>
</dbReference>
<gene>
    <name evidence="2" type="ORF">SAMN02745910_04904</name>
</gene>
<dbReference type="RefSeq" id="WP_061803860.1">
    <property type="nucleotide sequence ID" value="NZ_FOXX01000023.1"/>
</dbReference>
<feature type="signal peptide" evidence="1">
    <location>
        <begin position="1"/>
        <end position="19"/>
    </location>
</feature>
<name>A0A1I6C3U0_9BACI</name>
<dbReference type="EMBL" id="FOXX01000023">
    <property type="protein sequence ID" value="SFQ87852.1"/>
    <property type="molecule type" value="Genomic_DNA"/>
</dbReference>
<dbReference type="GeneID" id="93713418"/>
<evidence type="ECO:0000313" key="3">
    <source>
        <dbReference type="Proteomes" id="UP000182762"/>
    </source>
</evidence>
<protein>
    <submittedName>
        <fullName evidence="2">Protein involved in sex pheromone biosynthesis</fullName>
    </submittedName>
</protein>
<dbReference type="Pfam" id="PF07537">
    <property type="entry name" value="CamS"/>
    <property type="match status" value="1"/>
</dbReference>
<evidence type="ECO:0000313" key="2">
    <source>
        <dbReference type="EMBL" id="SFQ87852.1"/>
    </source>
</evidence>
<dbReference type="Proteomes" id="UP000182762">
    <property type="component" value="Unassembled WGS sequence"/>
</dbReference>
<proteinExistence type="predicted"/>
<accession>A0A1I6C3U0</accession>
<keyword evidence="1" id="KW-0732">Signal</keyword>
<organism evidence="2 3">
    <name type="scientific">Priestia endophytica DSM 13796</name>
    <dbReference type="NCBI Taxonomy" id="1121089"/>
    <lineage>
        <taxon>Bacteria</taxon>
        <taxon>Bacillati</taxon>
        <taxon>Bacillota</taxon>
        <taxon>Bacilli</taxon>
        <taxon>Bacillales</taxon>
        <taxon>Bacillaceae</taxon>
        <taxon>Priestia</taxon>
    </lineage>
</organism>
<dbReference type="PROSITE" id="PS51257">
    <property type="entry name" value="PROKAR_LIPOPROTEIN"/>
    <property type="match status" value="1"/>
</dbReference>
<dbReference type="CDD" id="cd13440">
    <property type="entry name" value="CamS_repeat_2"/>
    <property type="match status" value="1"/>
</dbReference>
<feature type="chain" id="PRO_5046806963" evidence="1">
    <location>
        <begin position="20"/>
        <end position="394"/>
    </location>
</feature>
<evidence type="ECO:0000256" key="1">
    <source>
        <dbReference type="SAM" id="SignalP"/>
    </source>
</evidence>
<dbReference type="InterPro" id="IPR011426">
    <property type="entry name" value="CamS"/>
</dbReference>
<dbReference type="CDD" id="cd13441">
    <property type="entry name" value="CamS_repeat_1"/>
    <property type="match status" value="1"/>
</dbReference>
<keyword evidence="3" id="KW-1185">Reference proteome</keyword>
<comment type="caution">
    <text evidence="2">The sequence shown here is derived from an EMBL/GenBank/DDBJ whole genome shotgun (WGS) entry which is preliminary data.</text>
</comment>
<dbReference type="PIRSF" id="PIRSF012509">
    <property type="entry name" value="CamS"/>
    <property type="match status" value="1"/>
</dbReference>